<dbReference type="GO" id="GO:0008649">
    <property type="term" value="F:rRNA methyltransferase activity"/>
    <property type="evidence" value="ECO:0007669"/>
    <property type="project" value="InterPro"/>
</dbReference>
<keyword evidence="9 13" id="KW-0694">RNA-binding</keyword>
<dbReference type="AlphaFoldDB" id="A0A9D2PEA0"/>
<dbReference type="InterPro" id="IPR049560">
    <property type="entry name" value="MeTrfase_RsmB-F_NOP2_cat"/>
</dbReference>
<dbReference type="NCBIfam" id="TIGR00563">
    <property type="entry name" value="rsmB"/>
    <property type="match status" value="1"/>
</dbReference>
<dbReference type="SUPFAM" id="SSF48013">
    <property type="entry name" value="NusB-like"/>
    <property type="match status" value="1"/>
</dbReference>
<evidence type="ECO:0000256" key="13">
    <source>
        <dbReference type="PROSITE-ProRule" id="PRU01023"/>
    </source>
</evidence>
<dbReference type="InterPro" id="IPR035926">
    <property type="entry name" value="NusB-like_sf"/>
</dbReference>
<dbReference type="Pfam" id="PF22458">
    <property type="entry name" value="RsmF-B_ferredox"/>
    <property type="match status" value="1"/>
</dbReference>
<evidence type="ECO:0000256" key="11">
    <source>
        <dbReference type="ARBA" id="ARBA00031088"/>
    </source>
</evidence>
<feature type="domain" description="SAM-dependent MTase RsmB/NOP-type" evidence="14">
    <location>
        <begin position="170"/>
        <end position="445"/>
    </location>
</feature>
<feature type="binding site" evidence="13">
    <location>
        <position position="329"/>
    </location>
    <ligand>
        <name>S-adenosyl-L-methionine</name>
        <dbReference type="ChEBI" id="CHEBI:59789"/>
    </ligand>
</feature>
<feature type="active site" description="Nucleophile" evidence="13">
    <location>
        <position position="382"/>
    </location>
</feature>
<evidence type="ECO:0000256" key="3">
    <source>
        <dbReference type="ARBA" id="ARBA00012140"/>
    </source>
</evidence>
<dbReference type="GO" id="GO:0005737">
    <property type="term" value="C:cytoplasm"/>
    <property type="evidence" value="ECO:0007669"/>
    <property type="project" value="UniProtKB-SubCell"/>
</dbReference>
<evidence type="ECO:0000256" key="9">
    <source>
        <dbReference type="ARBA" id="ARBA00022884"/>
    </source>
</evidence>
<organism evidence="15 16">
    <name type="scientific">Candidatus Lachnoclostridium pullistercoris</name>
    <dbReference type="NCBI Taxonomy" id="2838632"/>
    <lineage>
        <taxon>Bacteria</taxon>
        <taxon>Bacillati</taxon>
        <taxon>Bacillota</taxon>
        <taxon>Clostridia</taxon>
        <taxon>Lachnospirales</taxon>
        <taxon>Lachnospiraceae</taxon>
    </lineage>
</organism>
<keyword evidence="6 13" id="KW-0489">Methyltransferase</keyword>
<dbReference type="InterPro" id="IPR006027">
    <property type="entry name" value="NusB_RsmB_TIM44"/>
</dbReference>
<dbReference type="NCBIfam" id="NF011494">
    <property type="entry name" value="PRK14902.1"/>
    <property type="match status" value="1"/>
</dbReference>
<dbReference type="CDD" id="cd02440">
    <property type="entry name" value="AdoMet_MTases"/>
    <property type="match status" value="1"/>
</dbReference>
<evidence type="ECO:0000256" key="7">
    <source>
        <dbReference type="ARBA" id="ARBA00022679"/>
    </source>
</evidence>
<comment type="similarity">
    <text evidence="13">Belongs to the class I-like SAM-binding methyltransferase superfamily. RsmB/NOP family.</text>
</comment>
<name>A0A9D2PEA0_9FIRM</name>
<dbReference type="InterPro" id="IPR023267">
    <property type="entry name" value="RCMT"/>
</dbReference>
<dbReference type="Gene3D" id="1.10.940.10">
    <property type="entry name" value="NusB-like"/>
    <property type="match status" value="1"/>
</dbReference>
<keyword evidence="4" id="KW-0963">Cytoplasm</keyword>
<gene>
    <name evidence="15" type="primary">rsmB</name>
    <name evidence="15" type="ORF">IAA04_10460</name>
</gene>
<dbReference type="Pfam" id="PF01189">
    <property type="entry name" value="Methyltr_RsmB-F"/>
    <property type="match status" value="1"/>
</dbReference>
<accession>A0A9D2PEA0</accession>
<dbReference type="PANTHER" id="PTHR22807:SF53">
    <property type="entry name" value="RIBOSOMAL RNA SMALL SUBUNIT METHYLTRANSFERASE B-RELATED"/>
    <property type="match status" value="1"/>
</dbReference>
<comment type="subcellular location">
    <subcellularLocation>
        <location evidence="2">Cytoplasm</location>
    </subcellularLocation>
</comment>
<dbReference type="PANTHER" id="PTHR22807">
    <property type="entry name" value="NOP2 YEAST -RELATED NOL1/NOP2/FMU SUN DOMAIN-CONTAINING"/>
    <property type="match status" value="1"/>
</dbReference>
<keyword evidence="8 13" id="KW-0949">S-adenosyl-L-methionine</keyword>
<dbReference type="GO" id="GO:0003723">
    <property type="term" value="F:RNA binding"/>
    <property type="evidence" value="ECO:0007669"/>
    <property type="project" value="UniProtKB-UniRule"/>
</dbReference>
<dbReference type="Gene3D" id="3.30.70.1170">
    <property type="entry name" value="Sun protein, domain 3"/>
    <property type="match status" value="1"/>
</dbReference>
<dbReference type="Gene3D" id="3.40.50.150">
    <property type="entry name" value="Vaccinia Virus protein VP39"/>
    <property type="match status" value="1"/>
</dbReference>
<comment type="caution">
    <text evidence="15">The sequence shown here is derived from an EMBL/GenBank/DDBJ whole genome shotgun (WGS) entry which is preliminary data.</text>
</comment>
<evidence type="ECO:0000256" key="8">
    <source>
        <dbReference type="ARBA" id="ARBA00022691"/>
    </source>
</evidence>
<evidence type="ECO:0000256" key="1">
    <source>
        <dbReference type="ARBA" id="ARBA00002724"/>
    </source>
</evidence>
<keyword evidence="7 13" id="KW-0808">Transferase</keyword>
<reference evidence="15" key="2">
    <citation type="submission" date="2021-04" db="EMBL/GenBank/DDBJ databases">
        <authorList>
            <person name="Gilroy R."/>
        </authorList>
    </citation>
    <scope>NUCLEOTIDE SEQUENCE</scope>
    <source>
        <strain evidence="15">CHK183-5548</strain>
    </source>
</reference>
<dbReference type="EMBL" id="DWWL01000068">
    <property type="protein sequence ID" value="HJC48461.1"/>
    <property type="molecule type" value="Genomic_DNA"/>
</dbReference>
<dbReference type="InterPro" id="IPR029063">
    <property type="entry name" value="SAM-dependent_MTases_sf"/>
</dbReference>
<evidence type="ECO:0000256" key="12">
    <source>
        <dbReference type="ARBA" id="ARBA00047283"/>
    </source>
</evidence>
<dbReference type="PRINTS" id="PR02008">
    <property type="entry name" value="RCMTFAMILY"/>
</dbReference>
<evidence type="ECO:0000256" key="5">
    <source>
        <dbReference type="ARBA" id="ARBA00022552"/>
    </source>
</evidence>
<feature type="binding site" evidence="13">
    <location>
        <position position="311"/>
    </location>
    <ligand>
        <name>S-adenosyl-L-methionine</name>
        <dbReference type="ChEBI" id="CHEBI:59789"/>
    </ligand>
</feature>
<feature type="binding site" evidence="13">
    <location>
        <position position="284"/>
    </location>
    <ligand>
        <name>S-adenosyl-L-methionine</name>
        <dbReference type="ChEBI" id="CHEBI:59789"/>
    </ligand>
</feature>
<evidence type="ECO:0000313" key="15">
    <source>
        <dbReference type="EMBL" id="HJC48461.1"/>
    </source>
</evidence>
<dbReference type="Pfam" id="PF01029">
    <property type="entry name" value="NusB"/>
    <property type="match status" value="1"/>
</dbReference>
<dbReference type="Proteomes" id="UP000823883">
    <property type="component" value="Unassembled WGS sequence"/>
</dbReference>
<dbReference type="PROSITE" id="PS51686">
    <property type="entry name" value="SAM_MT_RSMB_NOP"/>
    <property type="match status" value="1"/>
</dbReference>
<sequence>MTVTTRENGGREIALDVLMEVLENGAFVHIALSRALFKYQYLEKQERAFITRLVDGTVERLLPIDEAINACSRVRTEKMKPLIRTLLRMSAYQILYMDRVPDSAACNEAVKLAAKRKFSGLKGFVNGVLRSLSRRKAEFAFEDLSLKYSMPRWLISLWEEEYGAEKTELMLKGFLSERGTSVRWNESLVSEEKLMDSLKRQGAQAERSPYGDNMLILRDYDYLEGLEAFQKGWIQVQDVSSSFVGRLADPAPGSHIIDVCSAPGGKSLHLAELLKGTGLVEARDLTWQKTALIEENIERAGCRNVRTEVWDARELKEESVGQADVVIADLPCSGLGIIGKKPDIKYRITWQDLSDLAELQREILSVVWQYVKPGGMLIYSTCTADRLENQDNAAWFAEQFPFEPVDISGKLGPGLEETSMKDGWIQLLPGVHPCDGFFISVFRRQDEKEQKKEH</sequence>
<evidence type="ECO:0000259" key="14">
    <source>
        <dbReference type="PROSITE" id="PS51686"/>
    </source>
</evidence>
<evidence type="ECO:0000256" key="6">
    <source>
        <dbReference type="ARBA" id="ARBA00022603"/>
    </source>
</evidence>
<keyword evidence="5" id="KW-0698">rRNA processing</keyword>
<evidence type="ECO:0000313" key="16">
    <source>
        <dbReference type="Proteomes" id="UP000823883"/>
    </source>
</evidence>
<dbReference type="EC" id="2.1.1.176" evidence="3"/>
<dbReference type="InterPro" id="IPR054728">
    <property type="entry name" value="RsmB-like_ferredoxin"/>
</dbReference>
<dbReference type="InterPro" id="IPR001678">
    <property type="entry name" value="MeTrfase_RsmB-F_NOP2_dom"/>
</dbReference>
<dbReference type="InterPro" id="IPR004573">
    <property type="entry name" value="rRNA_ssu_MeTfrase_B"/>
</dbReference>
<dbReference type="SUPFAM" id="SSF53335">
    <property type="entry name" value="S-adenosyl-L-methionine-dependent methyltransferases"/>
    <property type="match status" value="1"/>
</dbReference>
<dbReference type="GO" id="GO:0006355">
    <property type="term" value="P:regulation of DNA-templated transcription"/>
    <property type="evidence" value="ECO:0007669"/>
    <property type="project" value="InterPro"/>
</dbReference>
<evidence type="ECO:0000256" key="4">
    <source>
        <dbReference type="ARBA" id="ARBA00022490"/>
    </source>
</evidence>
<protein>
    <recommendedName>
        <fullName evidence="3">16S rRNA (cytosine(967)-C(5))-methyltransferase</fullName>
        <ecNumber evidence="3">2.1.1.176</ecNumber>
    </recommendedName>
    <alternativeName>
        <fullName evidence="10">16S rRNA m5C967 methyltransferase</fullName>
    </alternativeName>
    <alternativeName>
        <fullName evidence="11">rRNA (cytosine-C(5)-)-methyltransferase RsmB</fullName>
    </alternativeName>
</protein>
<comment type="function">
    <text evidence="1">Specifically methylates the cytosine at position 967 (m5C967) of 16S rRNA.</text>
</comment>
<evidence type="ECO:0000256" key="2">
    <source>
        <dbReference type="ARBA" id="ARBA00004496"/>
    </source>
</evidence>
<feature type="binding site" evidence="13">
    <location>
        <begin position="260"/>
        <end position="266"/>
    </location>
    <ligand>
        <name>S-adenosyl-L-methionine</name>
        <dbReference type="ChEBI" id="CHEBI:59789"/>
    </ligand>
</feature>
<proteinExistence type="inferred from homology"/>
<reference evidence="15" key="1">
    <citation type="journal article" date="2021" name="PeerJ">
        <title>Extensive microbial diversity within the chicken gut microbiome revealed by metagenomics and culture.</title>
        <authorList>
            <person name="Gilroy R."/>
            <person name="Ravi A."/>
            <person name="Getino M."/>
            <person name="Pursley I."/>
            <person name="Horton D.L."/>
            <person name="Alikhan N.F."/>
            <person name="Baker D."/>
            <person name="Gharbi K."/>
            <person name="Hall N."/>
            <person name="Watson M."/>
            <person name="Adriaenssens E.M."/>
            <person name="Foster-Nyarko E."/>
            <person name="Jarju S."/>
            <person name="Secka A."/>
            <person name="Antonio M."/>
            <person name="Oren A."/>
            <person name="Chaudhuri R.R."/>
            <person name="La Ragione R."/>
            <person name="Hildebrand F."/>
            <person name="Pallen M.J."/>
        </authorList>
    </citation>
    <scope>NUCLEOTIDE SEQUENCE</scope>
    <source>
        <strain evidence="15">CHK183-5548</strain>
    </source>
</reference>
<evidence type="ECO:0000256" key="10">
    <source>
        <dbReference type="ARBA" id="ARBA00030399"/>
    </source>
</evidence>
<comment type="catalytic activity">
    <reaction evidence="12">
        <text>cytidine(967) in 16S rRNA + S-adenosyl-L-methionine = 5-methylcytidine(967) in 16S rRNA + S-adenosyl-L-homocysteine + H(+)</text>
        <dbReference type="Rhea" id="RHEA:42748"/>
        <dbReference type="Rhea" id="RHEA-COMP:10219"/>
        <dbReference type="Rhea" id="RHEA-COMP:10220"/>
        <dbReference type="ChEBI" id="CHEBI:15378"/>
        <dbReference type="ChEBI" id="CHEBI:57856"/>
        <dbReference type="ChEBI" id="CHEBI:59789"/>
        <dbReference type="ChEBI" id="CHEBI:74483"/>
        <dbReference type="ChEBI" id="CHEBI:82748"/>
        <dbReference type="EC" id="2.1.1.176"/>
    </reaction>
</comment>